<dbReference type="PANTHER" id="PTHR43356:SF2">
    <property type="entry name" value="PHOSPHATE ACETYLTRANSFERASE"/>
    <property type="match status" value="1"/>
</dbReference>
<dbReference type="InterPro" id="IPR002505">
    <property type="entry name" value="PTA_PTB"/>
</dbReference>
<proteinExistence type="inferred from homology"/>
<dbReference type="InterPro" id="IPR012147">
    <property type="entry name" value="P_Ac_Bu_trans"/>
</dbReference>
<dbReference type="Proteomes" id="UP000198897">
    <property type="component" value="Unassembled WGS sequence"/>
</dbReference>
<dbReference type="SUPFAM" id="SSF53659">
    <property type="entry name" value="Isocitrate/Isopropylmalate dehydrogenase-like"/>
    <property type="match status" value="1"/>
</dbReference>
<dbReference type="NCBIfam" id="NF006045">
    <property type="entry name" value="PRK08190.1"/>
    <property type="match status" value="1"/>
</dbReference>
<evidence type="ECO:0000256" key="2">
    <source>
        <dbReference type="ARBA" id="ARBA00022679"/>
    </source>
</evidence>
<protein>
    <submittedName>
        <fullName evidence="5">Phosphate butyryltransferase</fullName>
    </submittedName>
</protein>
<dbReference type="PANTHER" id="PTHR43356">
    <property type="entry name" value="PHOSPHATE ACETYLTRANSFERASE"/>
    <property type="match status" value="1"/>
</dbReference>
<dbReference type="Pfam" id="PF01515">
    <property type="entry name" value="PTA_PTB"/>
    <property type="match status" value="2"/>
</dbReference>
<dbReference type="OrthoDB" id="9774179at2"/>
<evidence type="ECO:0000313" key="5">
    <source>
        <dbReference type="EMBL" id="SFF54669.1"/>
    </source>
</evidence>
<feature type="domain" description="Phosphate acetyl/butaryl transferase" evidence="4">
    <location>
        <begin position="78"/>
        <end position="294"/>
    </location>
</feature>
<reference evidence="6" key="1">
    <citation type="submission" date="2016-10" db="EMBL/GenBank/DDBJ databases">
        <authorList>
            <person name="Varghese N."/>
            <person name="Submissions S."/>
        </authorList>
    </citation>
    <scope>NUCLEOTIDE SEQUENCE [LARGE SCALE GENOMIC DNA]</scope>
    <source>
        <strain evidence="6">FP5</strain>
    </source>
</reference>
<evidence type="ECO:0000256" key="1">
    <source>
        <dbReference type="ARBA" id="ARBA00005656"/>
    </source>
</evidence>
<dbReference type="GO" id="GO:0050182">
    <property type="term" value="F:phosphate butyryltransferase activity"/>
    <property type="evidence" value="ECO:0007669"/>
    <property type="project" value="InterPro"/>
</dbReference>
<dbReference type="PIRSF" id="PIRSF000428">
    <property type="entry name" value="P_Ac_trans"/>
    <property type="match status" value="1"/>
</dbReference>
<keyword evidence="3" id="KW-0012">Acyltransferase</keyword>
<feature type="domain" description="Phosphate acetyl/butaryl transferase" evidence="4">
    <location>
        <begin position="6"/>
        <end position="77"/>
    </location>
</feature>
<dbReference type="InterPro" id="IPR050500">
    <property type="entry name" value="Phos_Acetyltrans/Butyryltrans"/>
</dbReference>
<accession>A0A1I2JKA0</accession>
<keyword evidence="2 5" id="KW-0808">Transferase</keyword>
<keyword evidence="6" id="KW-1185">Reference proteome</keyword>
<dbReference type="Gene3D" id="3.40.718.10">
    <property type="entry name" value="Isopropylmalate Dehydrogenase"/>
    <property type="match status" value="1"/>
</dbReference>
<name>A0A1I2JKA0_9BACI</name>
<dbReference type="EMBL" id="FOOG01000001">
    <property type="protein sequence ID" value="SFF54669.1"/>
    <property type="molecule type" value="Genomic_DNA"/>
</dbReference>
<evidence type="ECO:0000313" key="6">
    <source>
        <dbReference type="Proteomes" id="UP000198897"/>
    </source>
</evidence>
<gene>
    <name evidence="5" type="ORF">SAMN05216353_101224</name>
</gene>
<dbReference type="InterPro" id="IPR014079">
    <property type="entry name" value="Phosphate_butyryltransferase"/>
</dbReference>
<evidence type="ECO:0000256" key="3">
    <source>
        <dbReference type="ARBA" id="ARBA00023315"/>
    </source>
</evidence>
<comment type="similarity">
    <text evidence="1">Belongs to the phosphate acetyltransferase and butyryltransferase family.</text>
</comment>
<dbReference type="GO" id="GO:0019605">
    <property type="term" value="P:butyrate metabolic process"/>
    <property type="evidence" value="ECO:0007669"/>
    <property type="project" value="InterPro"/>
</dbReference>
<evidence type="ECO:0000259" key="4">
    <source>
        <dbReference type="Pfam" id="PF01515"/>
    </source>
</evidence>
<organism evidence="5 6">
    <name type="scientific">Halobacillus alkaliphilus</name>
    <dbReference type="NCBI Taxonomy" id="396056"/>
    <lineage>
        <taxon>Bacteria</taxon>
        <taxon>Bacillati</taxon>
        <taxon>Bacillota</taxon>
        <taxon>Bacilli</taxon>
        <taxon>Bacillales</taxon>
        <taxon>Bacillaceae</taxon>
        <taxon>Halobacillus</taxon>
    </lineage>
</organism>
<dbReference type="NCBIfam" id="TIGR02706">
    <property type="entry name" value="P_butyryltrans"/>
    <property type="match status" value="1"/>
</dbReference>
<dbReference type="NCBIfam" id="NF005837">
    <property type="entry name" value="PRK07742.1"/>
    <property type="match status" value="1"/>
</dbReference>
<dbReference type="AlphaFoldDB" id="A0A1I2JKA0"/>
<dbReference type="RefSeq" id="WP_089749270.1">
    <property type="nucleotide sequence ID" value="NZ_FOOG01000001.1"/>
</dbReference>
<sequence length="300" mass="32095">MKTLDQMVSQVNRAELKTVAVAQAEDEEVLRAVKKTRELGIGRFLLTGDKLAITELAEKMNIDLKDEGITLLDCTREKAAHEAVKAVHNQEAHVVMKGNVDTKTLLKAVLDKEYGLRAGGVLSHVALFEVPGQDKLIFLTDAAMNIAPTLEEKVQIINNAVEVASLAGWNLPKVAVLAAVEVVNPAMPATEDAAILTQMNRRGQISDCLVDGPLAFDNAVDKRAAEHKGVQSEVAGQADILMVPTIEVANALYKSFMYFAGAKVAAVISGAKAPIVLTSRADSAESKVYSLALALQASKQ</sequence>